<evidence type="ECO:0000313" key="3">
    <source>
        <dbReference type="EMBL" id="OPX44373.1"/>
    </source>
</evidence>
<gene>
    <name evidence="3" type="ORF">CLHUN_16720</name>
</gene>
<evidence type="ECO:0000259" key="2">
    <source>
        <dbReference type="Pfam" id="PF13649"/>
    </source>
</evidence>
<dbReference type="EC" id="2.1.1.156" evidence="3"/>
<reference evidence="3 4" key="1">
    <citation type="submission" date="2017-03" db="EMBL/GenBank/DDBJ databases">
        <title>Genome sequence of Clostridium hungatei DSM 14427.</title>
        <authorList>
            <person name="Poehlein A."/>
            <person name="Daniel R."/>
        </authorList>
    </citation>
    <scope>NUCLEOTIDE SEQUENCE [LARGE SCALE GENOMIC DNA]</scope>
    <source>
        <strain evidence="3 4">DSM 14427</strain>
    </source>
</reference>
<dbReference type="EMBL" id="MZGX01000009">
    <property type="protein sequence ID" value="OPX44373.1"/>
    <property type="molecule type" value="Genomic_DNA"/>
</dbReference>
<sequence length="241" mass="27575">MEFYQQISKYYDLIFPAGEEQVRFLREVAGNPPKAILDVACGTGEYAVELAGLGYKVTAVDRDAQMLAGLGEKARAKGCTLDYLEADMSDLDKKLSEKFNMVFCIGNSLVHLENMQQIKEFLKNARNMLENDSSLVLQIINFDRIILREIKSLPTIENKSVGLSFERIYDYHKQDNTILFNTKLNVEGKSLENQVSLYPLRQDELTEALYEAGFKKLKLFGDFNGNEFDKYNSFMLVLWAK</sequence>
<dbReference type="InterPro" id="IPR029063">
    <property type="entry name" value="SAM-dependent_MTases_sf"/>
</dbReference>
<keyword evidence="4" id="KW-1185">Reference proteome</keyword>
<evidence type="ECO:0000313" key="4">
    <source>
        <dbReference type="Proteomes" id="UP000191554"/>
    </source>
</evidence>
<dbReference type="InterPro" id="IPR041698">
    <property type="entry name" value="Methyltransf_25"/>
</dbReference>
<protein>
    <submittedName>
        <fullName evidence="3">Glycine/sarcosine N-methyltransferase</fullName>
        <ecNumber evidence="3">2.1.1.156</ecNumber>
    </submittedName>
</protein>
<dbReference type="CDD" id="cd02440">
    <property type="entry name" value="AdoMet_MTases"/>
    <property type="match status" value="1"/>
</dbReference>
<feature type="domain" description="Methyltransferase" evidence="2">
    <location>
        <begin position="36"/>
        <end position="130"/>
    </location>
</feature>
<dbReference type="Pfam" id="PF13649">
    <property type="entry name" value="Methyltransf_25"/>
    <property type="match status" value="1"/>
</dbReference>
<dbReference type="Gene3D" id="2.20.25.110">
    <property type="entry name" value="S-adenosyl-L-methionine-dependent methyltransferases"/>
    <property type="match status" value="1"/>
</dbReference>
<dbReference type="AlphaFoldDB" id="A0A1V4SKQ9"/>
<dbReference type="STRING" id="48256.CLHUN_16720"/>
<dbReference type="GO" id="GO:0032259">
    <property type="term" value="P:methylation"/>
    <property type="evidence" value="ECO:0007669"/>
    <property type="project" value="UniProtKB-KW"/>
</dbReference>
<dbReference type="Gene3D" id="3.40.50.150">
    <property type="entry name" value="Vaccinia Virus protein VP39"/>
    <property type="match status" value="1"/>
</dbReference>
<dbReference type="GO" id="GO:0008168">
    <property type="term" value="F:methyltransferase activity"/>
    <property type="evidence" value="ECO:0007669"/>
    <property type="project" value="UniProtKB-KW"/>
</dbReference>
<comment type="caution">
    <text evidence="3">The sequence shown here is derived from an EMBL/GenBank/DDBJ whole genome shotgun (WGS) entry which is preliminary data.</text>
</comment>
<proteinExistence type="predicted"/>
<dbReference type="SUPFAM" id="SSF53335">
    <property type="entry name" value="S-adenosyl-L-methionine-dependent methyltransferases"/>
    <property type="match status" value="1"/>
</dbReference>
<dbReference type="PANTHER" id="PTHR43861">
    <property type="entry name" value="TRANS-ACONITATE 2-METHYLTRANSFERASE-RELATED"/>
    <property type="match status" value="1"/>
</dbReference>
<accession>A0A1V4SKQ9</accession>
<keyword evidence="3" id="KW-0489">Methyltransferase</keyword>
<keyword evidence="1 3" id="KW-0808">Transferase</keyword>
<dbReference type="RefSeq" id="WP_080064120.1">
    <property type="nucleotide sequence ID" value="NZ_MZGX01000009.1"/>
</dbReference>
<dbReference type="Proteomes" id="UP000191554">
    <property type="component" value="Unassembled WGS sequence"/>
</dbReference>
<dbReference type="OrthoDB" id="9791837at2"/>
<evidence type="ECO:0000256" key="1">
    <source>
        <dbReference type="ARBA" id="ARBA00022679"/>
    </source>
</evidence>
<name>A0A1V4SKQ9_RUMHU</name>
<organism evidence="3 4">
    <name type="scientific">Ruminiclostridium hungatei</name>
    <name type="common">Clostridium hungatei</name>
    <dbReference type="NCBI Taxonomy" id="48256"/>
    <lineage>
        <taxon>Bacteria</taxon>
        <taxon>Bacillati</taxon>
        <taxon>Bacillota</taxon>
        <taxon>Clostridia</taxon>
        <taxon>Eubacteriales</taxon>
        <taxon>Oscillospiraceae</taxon>
        <taxon>Ruminiclostridium</taxon>
    </lineage>
</organism>